<protein>
    <submittedName>
        <fullName evidence="2">Uncharacterized protein</fullName>
    </submittedName>
</protein>
<feature type="compositionally biased region" description="Basic and acidic residues" evidence="1">
    <location>
        <begin position="391"/>
        <end position="407"/>
    </location>
</feature>
<reference evidence="2" key="1">
    <citation type="journal article" date="2020" name="Stud. Mycol.">
        <title>101 Dothideomycetes genomes: a test case for predicting lifestyles and emergence of pathogens.</title>
        <authorList>
            <person name="Haridas S."/>
            <person name="Albert R."/>
            <person name="Binder M."/>
            <person name="Bloem J."/>
            <person name="Labutti K."/>
            <person name="Salamov A."/>
            <person name="Andreopoulos B."/>
            <person name="Baker S."/>
            <person name="Barry K."/>
            <person name="Bills G."/>
            <person name="Bluhm B."/>
            <person name="Cannon C."/>
            <person name="Castanera R."/>
            <person name="Culley D."/>
            <person name="Daum C."/>
            <person name="Ezra D."/>
            <person name="Gonzalez J."/>
            <person name="Henrissat B."/>
            <person name="Kuo A."/>
            <person name="Liang C."/>
            <person name="Lipzen A."/>
            <person name="Lutzoni F."/>
            <person name="Magnuson J."/>
            <person name="Mondo S."/>
            <person name="Nolan M."/>
            <person name="Ohm R."/>
            <person name="Pangilinan J."/>
            <person name="Park H.-J."/>
            <person name="Ramirez L."/>
            <person name="Alfaro M."/>
            <person name="Sun H."/>
            <person name="Tritt A."/>
            <person name="Yoshinaga Y."/>
            <person name="Zwiers L.-H."/>
            <person name="Turgeon B."/>
            <person name="Goodwin S."/>
            <person name="Spatafora J."/>
            <person name="Crous P."/>
            <person name="Grigoriev I."/>
        </authorList>
    </citation>
    <scope>NUCLEOTIDE SEQUENCE</scope>
    <source>
        <strain evidence="2">CBS 122368</strain>
    </source>
</reference>
<feature type="compositionally biased region" description="Pro residues" evidence="1">
    <location>
        <begin position="214"/>
        <end position="225"/>
    </location>
</feature>
<feature type="region of interest" description="Disordered" evidence="1">
    <location>
        <begin position="139"/>
        <end position="169"/>
    </location>
</feature>
<feature type="compositionally biased region" description="Polar residues" evidence="1">
    <location>
        <begin position="420"/>
        <end position="432"/>
    </location>
</feature>
<evidence type="ECO:0000313" key="2">
    <source>
        <dbReference type="EMBL" id="KAF2243617.1"/>
    </source>
</evidence>
<feature type="compositionally biased region" description="Acidic residues" evidence="1">
    <location>
        <begin position="364"/>
        <end position="373"/>
    </location>
</feature>
<dbReference type="AlphaFoldDB" id="A0A6A6I011"/>
<feature type="region of interest" description="Disordered" evidence="1">
    <location>
        <begin position="328"/>
        <end position="484"/>
    </location>
</feature>
<feature type="compositionally biased region" description="Basic and acidic residues" evidence="1">
    <location>
        <begin position="435"/>
        <end position="447"/>
    </location>
</feature>
<feature type="compositionally biased region" description="Basic and acidic residues" evidence="1">
    <location>
        <begin position="1"/>
        <end position="15"/>
    </location>
</feature>
<dbReference type="EMBL" id="ML987204">
    <property type="protein sequence ID" value="KAF2243617.1"/>
    <property type="molecule type" value="Genomic_DNA"/>
</dbReference>
<feature type="compositionally biased region" description="Basic and acidic residues" evidence="1">
    <location>
        <begin position="328"/>
        <end position="358"/>
    </location>
</feature>
<dbReference type="GeneID" id="54589219"/>
<sequence length="575" mass="63948">MDHPTSHDGWPRERLPSLSTPEDPLEAYNLYSAVLLAVDEPATLAQASKAPIEPHKPAQKVSFASIPCSPTPTAPIVRSPTPYAPERQDQLPDVSNPHHRAGWPLSSGLRRVPMRPLNPSSSSDAYRAYEARKDPVAALGLGGPPWPDDPVNRPLGPIPSQRRHKRNNAVSFVRPTENPLKGAPETTEAVADSIRENLAFFAEKESESKDTSPPTTPAPIGPTAPSPSRSPTIPENHFRAYWDYNRLCVSPNDFHIALQRREQAWHEQWGTPAPGQDYENIPTSELWFSACEQGRYLEENSHANNNLTVANERFEMSRRRTEHWLEEARRAEEERKSDEGVMSDAKQEGEKVEAERYVPKTFSDDDDDDDIDDEPKAEHPFITAYKALLQKRKEEREAELAMEKDQDQDQEQGQGKTAPATKNTSVTKSDLTSLPKEKEQEKGKEDAPATDNASARKRGAMGSKETMGGKQEEPQKAQRKKGVKISVCAGGGEAGRAGDKMAWATKPDLKTQAGVKTKDVRAKKAVAKTEAAAQMEDVPLEFLEEQWVEVDADAVEWEVVQKISHRGSMEVLNIF</sequence>
<accession>A0A6A6I011</accession>
<organism evidence="2 3">
    <name type="scientific">Trematosphaeria pertusa</name>
    <dbReference type="NCBI Taxonomy" id="390896"/>
    <lineage>
        <taxon>Eukaryota</taxon>
        <taxon>Fungi</taxon>
        <taxon>Dikarya</taxon>
        <taxon>Ascomycota</taxon>
        <taxon>Pezizomycotina</taxon>
        <taxon>Dothideomycetes</taxon>
        <taxon>Pleosporomycetidae</taxon>
        <taxon>Pleosporales</taxon>
        <taxon>Massarineae</taxon>
        <taxon>Trematosphaeriaceae</taxon>
        <taxon>Trematosphaeria</taxon>
    </lineage>
</organism>
<gene>
    <name evidence="2" type="ORF">BU26DRAFT_608977</name>
</gene>
<feature type="region of interest" description="Disordered" evidence="1">
    <location>
        <begin position="65"/>
        <end position="99"/>
    </location>
</feature>
<feature type="region of interest" description="Disordered" evidence="1">
    <location>
        <begin position="203"/>
        <end position="233"/>
    </location>
</feature>
<feature type="region of interest" description="Disordered" evidence="1">
    <location>
        <begin position="1"/>
        <end position="23"/>
    </location>
</feature>
<evidence type="ECO:0000313" key="3">
    <source>
        <dbReference type="Proteomes" id="UP000800094"/>
    </source>
</evidence>
<proteinExistence type="predicted"/>
<evidence type="ECO:0000256" key="1">
    <source>
        <dbReference type="SAM" id="MobiDB-lite"/>
    </source>
</evidence>
<keyword evidence="3" id="KW-1185">Reference proteome</keyword>
<dbReference type="Proteomes" id="UP000800094">
    <property type="component" value="Unassembled WGS sequence"/>
</dbReference>
<name>A0A6A6I011_9PLEO</name>
<dbReference type="RefSeq" id="XP_033678621.1">
    <property type="nucleotide sequence ID" value="XM_033835889.1"/>
</dbReference>